<name>A0A9D2J486_9MICO</name>
<gene>
    <name evidence="6" type="primary">vapC</name>
    <name evidence="8" type="ORF">H9815_09760</name>
</gene>
<evidence type="ECO:0000256" key="6">
    <source>
        <dbReference type="HAMAP-Rule" id="MF_00265"/>
    </source>
</evidence>
<dbReference type="GO" id="GO:0090729">
    <property type="term" value="F:toxin activity"/>
    <property type="evidence" value="ECO:0007669"/>
    <property type="project" value="UniProtKB-KW"/>
</dbReference>
<evidence type="ECO:0000256" key="4">
    <source>
        <dbReference type="ARBA" id="ARBA00022801"/>
    </source>
</evidence>
<dbReference type="InterPro" id="IPR022907">
    <property type="entry name" value="VapC_family"/>
</dbReference>
<keyword evidence="2 6" id="KW-0540">Nuclease</keyword>
<keyword evidence="5 6" id="KW-0460">Magnesium</keyword>
<evidence type="ECO:0000256" key="1">
    <source>
        <dbReference type="ARBA" id="ARBA00022649"/>
    </source>
</evidence>
<feature type="binding site" evidence="6">
    <location>
        <position position="99"/>
    </location>
    <ligand>
        <name>Mg(2+)</name>
        <dbReference type="ChEBI" id="CHEBI:18420"/>
    </ligand>
</feature>
<proteinExistence type="inferred from homology"/>
<dbReference type="InterPro" id="IPR002716">
    <property type="entry name" value="PIN_dom"/>
</dbReference>
<dbReference type="Proteomes" id="UP000824037">
    <property type="component" value="Unassembled WGS sequence"/>
</dbReference>
<organism evidence="8 9">
    <name type="scientific">Candidatus Ruania gallistercoris</name>
    <dbReference type="NCBI Taxonomy" id="2838746"/>
    <lineage>
        <taxon>Bacteria</taxon>
        <taxon>Bacillati</taxon>
        <taxon>Actinomycetota</taxon>
        <taxon>Actinomycetes</taxon>
        <taxon>Micrococcales</taxon>
        <taxon>Ruaniaceae</taxon>
        <taxon>Ruania</taxon>
    </lineage>
</organism>
<feature type="binding site" evidence="6">
    <location>
        <position position="5"/>
    </location>
    <ligand>
        <name>Mg(2+)</name>
        <dbReference type="ChEBI" id="CHEBI:18420"/>
    </ligand>
</feature>
<evidence type="ECO:0000256" key="3">
    <source>
        <dbReference type="ARBA" id="ARBA00022723"/>
    </source>
</evidence>
<evidence type="ECO:0000313" key="8">
    <source>
        <dbReference type="EMBL" id="HIZ36051.1"/>
    </source>
</evidence>
<comment type="cofactor">
    <cofactor evidence="6">
        <name>Mg(2+)</name>
        <dbReference type="ChEBI" id="CHEBI:18420"/>
    </cofactor>
</comment>
<keyword evidence="4 6" id="KW-0378">Hydrolase</keyword>
<dbReference type="SUPFAM" id="SSF88723">
    <property type="entry name" value="PIN domain-like"/>
    <property type="match status" value="1"/>
</dbReference>
<accession>A0A9D2J486</accession>
<comment type="similarity">
    <text evidence="6">Belongs to the PINc/VapC protein family.</text>
</comment>
<protein>
    <recommendedName>
        <fullName evidence="6">Ribonuclease VapC</fullName>
        <shortName evidence="6">RNase VapC</shortName>
        <ecNumber evidence="6">3.1.-.-</ecNumber>
    </recommendedName>
    <alternativeName>
        <fullName evidence="6">Toxin VapC</fullName>
    </alternativeName>
</protein>
<dbReference type="Pfam" id="PF01850">
    <property type="entry name" value="PIN"/>
    <property type="match status" value="1"/>
</dbReference>
<keyword evidence="1 6" id="KW-1277">Toxin-antitoxin system</keyword>
<dbReference type="InterPro" id="IPR029060">
    <property type="entry name" value="PIN-like_dom_sf"/>
</dbReference>
<feature type="domain" description="PIN" evidence="7">
    <location>
        <begin position="3"/>
        <end position="118"/>
    </location>
</feature>
<reference evidence="8" key="1">
    <citation type="journal article" date="2021" name="PeerJ">
        <title>Extensive microbial diversity within the chicken gut microbiome revealed by metagenomics and culture.</title>
        <authorList>
            <person name="Gilroy R."/>
            <person name="Ravi A."/>
            <person name="Getino M."/>
            <person name="Pursley I."/>
            <person name="Horton D.L."/>
            <person name="Alikhan N.F."/>
            <person name="Baker D."/>
            <person name="Gharbi K."/>
            <person name="Hall N."/>
            <person name="Watson M."/>
            <person name="Adriaenssens E.M."/>
            <person name="Foster-Nyarko E."/>
            <person name="Jarju S."/>
            <person name="Secka A."/>
            <person name="Antonio M."/>
            <person name="Oren A."/>
            <person name="Chaudhuri R.R."/>
            <person name="La Ragione R."/>
            <person name="Hildebrand F."/>
            <person name="Pallen M.J."/>
        </authorList>
    </citation>
    <scope>NUCLEOTIDE SEQUENCE</scope>
    <source>
        <strain evidence="8">ChiGjej4B4-7305</strain>
    </source>
</reference>
<dbReference type="EC" id="3.1.-.-" evidence="6"/>
<comment type="caution">
    <text evidence="8">The sequence shown here is derived from an EMBL/GenBank/DDBJ whole genome shotgun (WGS) entry which is preliminary data.</text>
</comment>
<dbReference type="GO" id="GO:0004540">
    <property type="term" value="F:RNA nuclease activity"/>
    <property type="evidence" value="ECO:0007669"/>
    <property type="project" value="InterPro"/>
</dbReference>
<sequence length="135" mass="14823">MRFVDTNVLLYAVSRDSAEAAKAAVARELLGGRDLALSVQVLHEFYVQATRATRTDPLSHRQAVDLIVAFARFPVQEGTLALTRAALSTRDRFQLSFWDAAIIEAARLLECPVVLSEDLNDGQDYGGVMVVNPFA</sequence>
<dbReference type="EMBL" id="DXBY01000164">
    <property type="protein sequence ID" value="HIZ36051.1"/>
    <property type="molecule type" value="Genomic_DNA"/>
</dbReference>
<dbReference type="AlphaFoldDB" id="A0A9D2J486"/>
<evidence type="ECO:0000313" key="9">
    <source>
        <dbReference type="Proteomes" id="UP000824037"/>
    </source>
</evidence>
<evidence type="ECO:0000259" key="7">
    <source>
        <dbReference type="Pfam" id="PF01850"/>
    </source>
</evidence>
<dbReference type="HAMAP" id="MF_00265">
    <property type="entry name" value="VapC_Nob1"/>
    <property type="match status" value="1"/>
</dbReference>
<evidence type="ECO:0000256" key="5">
    <source>
        <dbReference type="ARBA" id="ARBA00022842"/>
    </source>
</evidence>
<keyword evidence="3 6" id="KW-0479">Metal-binding</keyword>
<dbReference type="GO" id="GO:0000287">
    <property type="term" value="F:magnesium ion binding"/>
    <property type="evidence" value="ECO:0007669"/>
    <property type="project" value="UniProtKB-UniRule"/>
</dbReference>
<dbReference type="GO" id="GO:0016787">
    <property type="term" value="F:hydrolase activity"/>
    <property type="evidence" value="ECO:0007669"/>
    <property type="project" value="UniProtKB-KW"/>
</dbReference>
<dbReference type="CDD" id="cd18692">
    <property type="entry name" value="PIN_VapC-like"/>
    <property type="match status" value="1"/>
</dbReference>
<reference evidence="8" key="2">
    <citation type="submission" date="2021-04" db="EMBL/GenBank/DDBJ databases">
        <authorList>
            <person name="Gilroy R."/>
        </authorList>
    </citation>
    <scope>NUCLEOTIDE SEQUENCE</scope>
    <source>
        <strain evidence="8">ChiGjej4B4-7305</strain>
    </source>
</reference>
<dbReference type="Gene3D" id="3.40.50.1010">
    <property type="entry name" value="5'-nuclease"/>
    <property type="match status" value="1"/>
</dbReference>
<comment type="function">
    <text evidence="6">Toxic component of a toxin-antitoxin (TA) system. An RNase.</text>
</comment>
<keyword evidence="6" id="KW-0800">Toxin</keyword>
<evidence type="ECO:0000256" key="2">
    <source>
        <dbReference type="ARBA" id="ARBA00022722"/>
    </source>
</evidence>